<dbReference type="Gene3D" id="4.10.60.10">
    <property type="entry name" value="Zinc finger, CCHC-type"/>
    <property type="match status" value="1"/>
</dbReference>
<proteinExistence type="predicted"/>
<dbReference type="AlphaFoldDB" id="A0A9W8UD60"/>
<dbReference type="SUPFAM" id="SSF57756">
    <property type="entry name" value="Retrovirus zinc finger-like domains"/>
    <property type="match status" value="1"/>
</dbReference>
<reference evidence="2" key="1">
    <citation type="submission" date="2022-10" db="EMBL/GenBank/DDBJ databases">
        <title>Fusarium specimens isolated from Avocado Roots.</title>
        <authorList>
            <person name="Stajich J."/>
            <person name="Roper C."/>
            <person name="Heimlech-Rivalta G."/>
        </authorList>
    </citation>
    <scope>NUCLEOTIDE SEQUENCE</scope>
    <source>
        <strain evidence="2">CF00143</strain>
    </source>
</reference>
<dbReference type="GO" id="GO:0003676">
    <property type="term" value="F:nucleic acid binding"/>
    <property type="evidence" value="ECO:0007669"/>
    <property type="project" value="InterPro"/>
</dbReference>
<evidence type="ECO:0000313" key="3">
    <source>
        <dbReference type="Proteomes" id="UP001152130"/>
    </source>
</evidence>
<name>A0A9W8UD60_9HYPO</name>
<keyword evidence="3" id="KW-1185">Reference proteome</keyword>
<evidence type="ECO:0000256" key="1">
    <source>
        <dbReference type="SAM" id="MobiDB-lite"/>
    </source>
</evidence>
<comment type="caution">
    <text evidence="2">The sequence shown here is derived from an EMBL/GenBank/DDBJ whole genome shotgun (WGS) entry which is preliminary data.</text>
</comment>
<gene>
    <name evidence="2" type="ORF">NW766_001475</name>
</gene>
<dbReference type="Proteomes" id="UP001152130">
    <property type="component" value="Unassembled WGS sequence"/>
</dbReference>
<dbReference type="EMBL" id="JAPDHF010000002">
    <property type="protein sequence ID" value="KAJ4022440.1"/>
    <property type="molecule type" value="Genomic_DNA"/>
</dbReference>
<dbReference type="GO" id="GO:0008270">
    <property type="term" value="F:zinc ion binding"/>
    <property type="evidence" value="ECO:0007669"/>
    <property type="project" value="InterPro"/>
</dbReference>
<evidence type="ECO:0008006" key="4">
    <source>
        <dbReference type="Google" id="ProtNLM"/>
    </source>
</evidence>
<protein>
    <recommendedName>
        <fullName evidence="4">CCHC-type domain-containing protein</fullName>
    </recommendedName>
</protein>
<accession>A0A9W8UD60</accession>
<organism evidence="2 3">
    <name type="scientific">Fusarium irregulare</name>
    <dbReference type="NCBI Taxonomy" id="2494466"/>
    <lineage>
        <taxon>Eukaryota</taxon>
        <taxon>Fungi</taxon>
        <taxon>Dikarya</taxon>
        <taxon>Ascomycota</taxon>
        <taxon>Pezizomycotina</taxon>
        <taxon>Sordariomycetes</taxon>
        <taxon>Hypocreomycetidae</taxon>
        <taxon>Hypocreales</taxon>
        <taxon>Nectriaceae</taxon>
        <taxon>Fusarium</taxon>
        <taxon>Fusarium incarnatum-equiseti species complex</taxon>
    </lineage>
</organism>
<dbReference type="InterPro" id="IPR036875">
    <property type="entry name" value="Znf_CCHC_sf"/>
</dbReference>
<sequence length="64" mass="7393">MSNFKPFAGDPVPKLSQNPPYPFKKRKGNDKCYVYQGLGHIAKDCPVEEEKRSKYMQNRAKMAE</sequence>
<feature type="region of interest" description="Disordered" evidence="1">
    <location>
        <begin position="1"/>
        <end position="28"/>
    </location>
</feature>
<evidence type="ECO:0000313" key="2">
    <source>
        <dbReference type="EMBL" id="KAJ4022440.1"/>
    </source>
</evidence>